<feature type="region of interest" description="Disordered" evidence="1">
    <location>
        <begin position="69"/>
        <end position="104"/>
    </location>
</feature>
<evidence type="ECO:0000313" key="2">
    <source>
        <dbReference type="EMBL" id="ELW67283.1"/>
    </source>
</evidence>
<proteinExistence type="predicted"/>
<evidence type="ECO:0000256" key="1">
    <source>
        <dbReference type="SAM" id="MobiDB-lite"/>
    </source>
</evidence>
<feature type="compositionally biased region" description="Basic and acidic residues" evidence="1">
    <location>
        <begin position="8"/>
        <end position="26"/>
    </location>
</feature>
<keyword evidence="3" id="KW-1185">Reference proteome</keyword>
<feature type="region of interest" description="Disordered" evidence="1">
    <location>
        <begin position="1"/>
        <end position="55"/>
    </location>
</feature>
<dbReference type="Proteomes" id="UP000011518">
    <property type="component" value="Unassembled WGS sequence"/>
</dbReference>
<name>L9KX41_TUPCH</name>
<evidence type="ECO:0000313" key="3">
    <source>
        <dbReference type="Proteomes" id="UP000011518"/>
    </source>
</evidence>
<dbReference type="InParanoid" id="L9KX41"/>
<dbReference type="STRING" id="246437.L9KX41"/>
<dbReference type="eggNOG" id="KOG0155">
    <property type="taxonomic scope" value="Eukaryota"/>
</dbReference>
<reference evidence="3" key="1">
    <citation type="submission" date="2012-07" db="EMBL/GenBank/DDBJ databases">
        <title>Genome of the Chinese tree shrew, a rising model animal genetically related to primates.</title>
        <authorList>
            <person name="Zhang G."/>
            <person name="Fan Y."/>
            <person name="Yao Y."/>
            <person name="Huang Z."/>
        </authorList>
    </citation>
    <scope>NUCLEOTIDE SEQUENCE [LARGE SCALE GENOMIC DNA]</scope>
</reference>
<organism evidence="2 3">
    <name type="scientific">Tupaia chinensis</name>
    <name type="common">Chinese tree shrew</name>
    <name type="synonym">Tupaia belangeri chinensis</name>
    <dbReference type="NCBI Taxonomy" id="246437"/>
    <lineage>
        <taxon>Eukaryota</taxon>
        <taxon>Metazoa</taxon>
        <taxon>Chordata</taxon>
        <taxon>Craniata</taxon>
        <taxon>Vertebrata</taxon>
        <taxon>Euteleostomi</taxon>
        <taxon>Mammalia</taxon>
        <taxon>Eutheria</taxon>
        <taxon>Euarchontoglires</taxon>
        <taxon>Scandentia</taxon>
        <taxon>Tupaiidae</taxon>
        <taxon>Tupaia</taxon>
    </lineage>
</organism>
<protein>
    <submittedName>
        <fullName evidence="2">Transcription elongation regulator 1-like protein</fullName>
    </submittedName>
</protein>
<dbReference type="EMBL" id="KB320619">
    <property type="protein sequence ID" value="ELW67283.1"/>
    <property type="molecule type" value="Genomic_DNA"/>
</dbReference>
<dbReference type="AlphaFoldDB" id="L9KX41"/>
<reference evidence="3" key="2">
    <citation type="journal article" date="2013" name="Nat. Commun.">
        <title>Genome of the Chinese tree shrew.</title>
        <authorList>
            <person name="Fan Y."/>
            <person name="Huang Z.Y."/>
            <person name="Cao C.C."/>
            <person name="Chen C.S."/>
            <person name="Chen Y.X."/>
            <person name="Fan D.D."/>
            <person name="He J."/>
            <person name="Hou H.L."/>
            <person name="Hu L."/>
            <person name="Hu X.T."/>
            <person name="Jiang X.T."/>
            <person name="Lai R."/>
            <person name="Lang Y.S."/>
            <person name="Liang B."/>
            <person name="Liao S.G."/>
            <person name="Mu D."/>
            <person name="Ma Y.Y."/>
            <person name="Niu Y.Y."/>
            <person name="Sun X.Q."/>
            <person name="Xia J.Q."/>
            <person name="Xiao J."/>
            <person name="Xiong Z.Q."/>
            <person name="Xu L."/>
            <person name="Yang L."/>
            <person name="Zhang Y."/>
            <person name="Zhao W."/>
            <person name="Zhao X.D."/>
            <person name="Zheng Y.T."/>
            <person name="Zhou J.M."/>
            <person name="Zhu Y.B."/>
            <person name="Zhang G.J."/>
            <person name="Wang J."/>
            <person name="Yao Y.G."/>
        </authorList>
    </citation>
    <scope>NUCLEOTIDE SEQUENCE [LARGE SCALE GENOMIC DNA]</scope>
</reference>
<sequence length="158" mass="17614">MQLSVWEKPMDLKNRGDLNRIIEDPPHKRKLEASATDSDGSSSEDGREDQNVKTKRNRLLLALGGAWMDISSEPGSHHRPAADSDGSSSEDGREDQNVKTKRNRILVKVGGSRSGYKQGRGYRQPGSFRVDFYLVETHGATNLQNQIVLKPVSHSMEI</sequence>
<accession>L9KX41</accession>
<gene>
    <name evidence="2" type="ORF">TREES_T100016880</name>
</gene>